<sequence length="337" mass="36332">MPKLSIQWQHILSSDEIRRSSQTIAAQDDGMLNIFGGEIVPREPVDGKVYSLSLVHADAPISTQEASPQAPSPRVGSASTTLHKKTYLFSGRGGTDMTPISENGQLWCHDHTTKTWSPLAPADPSSEYPEARSYHSMTTDGRDAIYLHAGCPAQGRLNDLWAFVVSKRKWIRLAPAPGKGMGGTSITFCAAGDCLYRMNGFDGTAECGGEINLYHPETDSWSTKSFDADGVAGPEARSVSALLCVQIAAKCHVVTLFGEHDPSSLGHAGAGKMLRDVWAWDTEEGVWYRVSQEGGAPEARGWFAAQKYGDGAVVVHGGLAEDNSRLGDVWVGRLRAE</sequence>
<evidence type="ECO:0000256" key="2">
    <source>
        <dbReference type="ARBA" id="ARBA00023004"/>
    </source>
</evidence>
<dbReference type="AlphaFoldDB" id="A0A517LAK6"/>
<dbReference type="EMBL" id="CP042192">
    <property type="protein sequence ID" value="QDS72671.1"/>
    <property type="molecule type" value="Genomic_DNA"/>
</dbReference>
<evidence type="ECO:0000313" key="4">
    <source>
        <dbReference type="Proteomes" id="UP000316270"/>
    </source>
</evidence>
<name>A0A517LAK6_9PEZI</name>
<evidence type="ECO:0000313" key="3">
    <source>
        <dbReference type="EMBL" id="QDS72671.1"/>
    </source>
</evidence>
<dbReference type="SUPFAM" id="SSF117281">
    <property type="entry name" value="Kelch motif"/>
    <property type="match status" value="1"/>
</dbReference>
<dbReference type="STRING" id="50376.A0A517LAK6"/>
<accession>A0A517LAK6</accession>
<protein>
    <recommendedName>
        <fullName evidence="5">Kelch repeat protein</fullName>
    </recommendedName>
</protein>
<dbReference type="PANTHER" id="PTHR47435:SF4">
    <property type="entry name" value="KELCH REPEAT PROTEIN (AFU_ORTHOLOGUE AFUA_5G12780)"/>
    <property type="match status" value="1"/>
</dbReference>
<dbReference type="InterPro" id="IPR015915">
    <property type="entry name" value="Kelch-typ_b-propeller"/>
</dbReference>
<dbReference type="Pfam" id="PF24681">
    <property type="entry name" value="Kelch_KLHDC2_KLHL20_DRC7"/>
    <property type="match status" value="1"/>
</dbReference>
<evidence type="ECO:0000256" key="1">
    <source>
        <dbReference type="ARBA" id="ARBA00022737"/>
    </source>
</evidence>
<organism evidence="3 4">
    <name type="scientific">Venturia effusa</name>
    <dbReference type="NCBI Taxonomy" id="50376"/>
    <lineage>
        <taxon>Eukaryota</taxon>
        <taxon>Fungi</taxon>
        <taxon>Dikarya</taxon>
        <taxon>Ascomycota</taxon>
        <taxon>Pezizomycotina</taxon>
        <taxon>Dothideomycetes</taxon>
        <taxon>Pleosporomycetidae</taxon>
        <taxon>Venturiales</taxon>
        <taxon>Venturiaceae</taxon>
        <taxon>Venturia</taxon>
    </lineage>
</organism>
<reference evidence="3 4" key="1">
    <citation type="submission" date="2019-07" db="EMBL/GenBank/DDBJ databases">
        <title>Finished genome of Venturia effusa.</title>
        <authorList>
            <person name="Young C.A."/>
            <person name="Cox M.P."/>
            <person name="Ganley A.R.D."/>
            <person name="David W.J."/>
        </authorList>
    </citation>
    <scope>NUCLEOTIDE SEQUENCE [LARGE SCALE GENOMIC DNA]</scope>
    <source>
        <strain evidence="4">albino</strain>
    </source>
</reference>
<dbReference type="OrthoDB" id="10250130at2759"/>
<dbReference type="PANTHER" id="PTHR47435">
    <property type="entry name" value="KELCH REPEAT PROTEIN (AFU_ORTHOLOGUE AFUA_5G12780)"/>
    <property type="match status" value="1"/>
</dbReference>
<evidence type="ECO:0008006" key="5">
    <source>
        <dbReference type="Google" id="ProtNLM"/>
    </source>
</evidence>
<keyword evidence="4" id="KW-1185">Reference proteome</keyword>
<dbReference type="GO" id="GO:0019760">
    <property type="term" value="P:glucosinolate metabolic process"/>
    <property type="evidence" value="ECO:0007669"/>
    <property type="project" value="UniProtKB-ARBA"/>
</dbReference>
<dbReference type="Gene3D" id="2.120.10.80">
    <property type="entry name" value="Kelch-type beta propeller"/>
    <property type="match status" value="2"/>
</dbReference>
<gene>
    <name evidence="3" type="ORF">FKW77_002891</name>
</gene>
<keyword evidence="1" id="KW-0677">Repeat</keyword>
<proteinExistence type="predicted"/>
<dbReference type="Proteomes" id="UP000316270">
    <property type="component" value="Chromosome 8"/>
</dbReference>
<keyword evidence="2" id="KW-0408">Iron</keyword>